<protein>
    <recommendedName>
        <fullName evidence="2">Biogenesis of lysosome-related organelles complex 1 subunit 3</fullName>
    </recommendedName>
</protein>
<evidence type="ECO:0000256" key="3">
    <source>
        <dbReference type="SAM" id="MobiDB-lite"/>
    </source>
</evidence>
<dbReference type="RefSeq" id="XP_022286609.1">
    <property type="nucleotide sequence ID" value="XM_022430901.1"/>
</dbReference>
<proteinExistence type="inferred from homology"/>
<evidence type="ECO:0000256" key="1">
    <source>
        <dbReference type="ARBA" id="ARBA00008942"/>
    </source>
</evidence>
<dbReference type="Pfam" id="PF15753">
    <property type="entry name" value="BLOC1S3"/>
    <property type="match status" value="1"/>
</dbReference>
<name>A0A8B8A9Q8_CRAVI</name>
<evidence type="ECO:0000313" key="4">
    <source>
        <dbReference type="Proteomes" id="UP000694844"/>
    </source>
</evidence>
<reference evidence="5" key="1">
    <citation type="submission" date="2025-08" db="UniProtKB">
        <authorList>
            <consortium name="RefSeq"/>
        </authorList>
    </citation>
    <scope>IDENTIFICATION</scope>
    <source>
        <tissue evidence="5">Whole sample</tissue>
    </source>
</reference>
<feature type="region of interest" description="Disordered" evidence="3">
    <location>
        <begin position="1"/>
        <end position="87"/>
    </location>
</feature>
<gene>
    <name evidence="5" type="primary">LOC111099582</name>
</gene>
<dbReference type="PANTHER" id="PTHR31974">
    <property type="entry name" value="BIOGENESIS OF LYSOSOME-RELATED ORGANELLES COMPLEX 1 SUBUNIT 3"/>
    <property type="match status" value="1"/>
</dbReference>
<dbReference type="AlphaFoldDB" id="A0A8B8A9Q8"/>
<evidence type="ECO:0000256" key="2">
    <source>
        <dbReference type="ARBA" id="ARBA00019581"/>
    </source>
</evidence>
<dbReference type="KEGG" id="cvn:111099582"/>
<feature type="compositionally biased region" description="Acidic residues" evidence="3">
    <location>
        <begin position="12"/>
        <end position="24"/>
    </location>
</feature>
<feature type="compositionally biased region" description="Polar residues" evidence="3">
    <location>
        <begin position="32"/>
        <end position="42"/>
    </location>
</feature>
<feature type="compositionally biased region" description="Acidic residues" evidence="3">
    <location>
        <begin position="48"/>
        <end position="58"/>
    </location>
</feature>
<dbReference type="GO" id="GO:0031083">
    <property type="term" value="C:BLOC-1 complex"/>
    <property type="evidence" value="ECO:0007669"/>
    <property type="project" value="TreeGrafter"/>
</dbReference>
<evidence type="ECO:0000313" key="5">
    <source>
        <dbReference type="RefSeq" id="XP_022286609.1"/>
    </source>
</evidence>
<dbReference type="InterPro" id="IPR017245">
    <property type="entry name" value="BLOC-1_complex_su-3"/>
</dbReference>
<comment type="similarity">
    <text evidence="1">Belongs to the BLOC1S3 family.</text>
</comment>
<dbReference type="Proteomes" id="UP000694844">
    <property type="component" value="Chromosome 6"/>
</dbReference>
<feature type="compositionally biased region" description="Basic and acidic residues" evidence="3">
    <location>
        <begin position="69"/>
        <end position="82"/>
    </location>
</feature>
<dbReference type="OrthoDB" id="5984572at2759"/>
<keyword evidence="4" id="KW-1185">Reference proteome</keyword>
<dbReference type="PANTHER" id="PTHR31974:SF2">
    <property type="entry name" value="BIOGENESIS OF LYSOSOME-RELATED ORGANELLES COMPLEX 1 SUBUNIT 3"/>
    <property type="match status" value="1"/>
</dbReference>
<accession>A0A8B8A9Q8</accession>
<organism evidence="4 5">
    <name type="scientific">Crassostrea virginica</name>
    <name type="common">Eastern oyster</name>
    <dbReference type="NCBI Taxonomy" id="6565"/>
    <lineage>
        <taxon>Eukaryota</taxon>
        <taxon>Metazoa</taxon>
        <taxon>Spiralia</taxon>
        <taxon>Lophotrochozoa</taxon>
        <taxon>Mollusca</taxon>
        <taxon>Bivalvia</taxon>
        <taxon>Autobranchia</taxon>
        <taxon>Pteriomorphia</taxon>
        <taxon>Ostreida</taxon>
        <taxon>Ostreoidea</taxon>
        <taxon>Ostreidae</taxon>
        <taxon>Crassostrea</taxon>
    </lineage>
</organism>
<dbReference type="GeneID" id="111099582"/>
<sequence>MESEIKTVVDGEASESDEEEEEEVEKGGSVPATEQTPTNAVSVSGEAPESDEEEEGEETNPIPPLRVESGPKDDLEGSESKPAHRLYSSKPKFDSLLHKKLREKNVTLRRHLVDSIHQMYLTSAKDLHNTSLQLHKSKAMFADLSHNMKNLTNDLFYLEDKVDIITSCQILPEVNIPVERSTASTASSSS</sequence>